<accession>A0A2H3KPP2</accession>
<dbReference type="Proteomes" id="UP000220828">
    <property type="component" value="Unassembled WGS sequence"/>
</dbReference>
<comment type="caution">
    <text evidence="1">The sequence shown here is derived from an EMBL/GenBank/DDBJ whole genome shotgun (WGS) entry which is preliminary data.</text>
</comment>
<evidence type="ECO:0000313" key="2">
    <source>
        <dbReference type="Proteomes" id="UP000220828"/>
    </source>
</evidence>
<dbReference type="EMBL" id="PCMW01000020">
    <property type="protein sequence ID" value="PDS25971.1"/>
    <property type="molecule type" value="Genomic_DNA"/>
</dbReference>
<dbReference type="InterPro" id="IPR016181">
    <property type="entry name" value="Acyl_CoA_acyltransferase"/>
</dbReference>
<dbReference type="RefSeq" id="WP_097553568.1">
    <property type="nucleotide sequence ID" value="NZ_PCMW01000020.1"/>
</dbReference>
<reference evidence="1 2" key="1">
    <citation type="submission" date="2017-09" db="EMBL/GenBank/DDBJ databases">
        <title>Whole genomes of Flavobacteriaceae.</title>
        <authorList>
            <person name="Stine C."/>
            <person name="Li C."/>
            <person name="Tadesse D."/>
        </authorList>
    </citation>
    <scope>NUCLEOTIDE SEQUENCE [LARGE SCALE GENOMIC DNA]</scope>
    <source>
        <strain evidence="1 2">ATCC 35036</strain>
    </source>
</reference>
<name>A0A2H3KPP2_9FLAO</name>
<dbReference type="Gene3D" id="3.40.630.30">
    <property type="match status" value="1"/>
</dbReference>
<dbReference type="SUPFAM" id="SSF55729">
    <property type="entry name" value="Acyl-CoA N-acyltransferases (Nat)"/>
    <property type="match status" value="1"/>
</dbReference>
<gene>
    <name evidence="1" type="ORF">B0A77_03580</name>
</gene>
<proteinExistence type="predicted"/>
<protein>
    <submittedName>
        <fullName evidence="1">8-amino-7-oxononanoate synthase</fullName>
    </submittedName>
</protein>
<sequence>MEKSNQWTFKMYQYTSELPSEWDVLGQHNIFLSKKYLKVLEQSAPDNMKCHFFGFFQNNLLVGIALAQYVDLNQLKSFGDRDQCLKKSIRNFIFKHFSSHVLFMGNNMLTGQHAFYFSATIPLSEGLYWLRQASEMLIKNYLKKGVAIHLTSFKDFDKETIEQFDTTLYKDYFVFSTQPNMVFEIPVQWQSIEDYTALLSKKYRDQYKRARKKATGITKLQLDFEAIKAHEPAIHNLYEHVAQNAPFNTFFLAPNHFSNLKQNLGDCFLFYGYFLDGHLIGFNTLIQNNQHIDTYFLGYNQHIQKDKMLYLNMLYDMLGYSIKHQFQKVIFSRTALEIKSAVGAKPVTVFGLIKHENKWINYLMPRLFDFLEPKTIWNERNPFKESL</sequence>
<organism evidence="1 2">
    <name type="scientific">Flavobacterium branchiophilum</name>
    <dbReference type="NCBI Taxonomy" id="55197"/>
    <lineage>
        <taxon>Bacteria</taxon>
        <taxon>Pseudomonadati</taxon>
        <taxon>Bacteroidota</taxon>
        <taxon>Flavobacteriia</taxon>
        <taxon>Flavobacteriales</taxon>
        <taxon>Flavobacteriaceae</taxon>
        <taxon>Flavobacterium</taxon>
    </lineage>
</organism>
<dbReference type="OrthoDB" id="240921at2"/>
<evidence type="ECO:0000313" key="1">
    <source>
        <dbReference type="EMBL" id="PDS25971.1"/>
    </source>
</evidence>
<dbReference type="AlphaFoldDB" id="A0A2H3KPP2"/>